<dbReference type="GeneID" id="92033687"/>
<evidence type="ECO:0000313" key="2">
    <source>
        <dbReference type="EMBL" id="KAK7535051.1"/>
    </source>
</evidence>
<feature type="compositionally biased region" description="Basic and acidic residues" evidence="1">
    <location>
        <begin position="329"/>
        <end position="350"/>
    </location>
</feature>
<sequence>MRSVASTTLLTFRVDVPSDAFSVELRGSWDNFNHSYHLQQDPRRSSTNWVGIFTFKDIICDGDSDSPAEKREGCLSMGGTYWYHYLVNGVYEFCDEAQPSTTRCPFLPGEDLNILHVPYEEAADLLQAAFPELSADTPAFTWNPQARYSTPRPNKFEALARKAQPPPPSPSYPSPVTPSCEDPASFDFFPAQDFKRPSAGSIRKSPDGNDRPPSRNPSAQSDSRPWTSSDDNSTKSPRVRGKTSQLLRRARSLTTIARRISQKQQKRSSPEVASTPSSVPEPIQEHSTEDLPMAHQRVENGRNISTSCGTVGCWAHQDCWQSPGSQTCRNEEKVSRHEKVASWMESHEPSDDFFDDYADTLSRQESPATEGQEHASNNYRSDEQGLAGNHETEIQLQRRLSRPISRKSQSPISNRQSLDWMHLPEEKEEFRGFSGVVWQPQQEETAARQCRGLYPERRSSHGRPTMYPPPSDFEDPTAYAFDDFLYDPWGGVGNYEAQDSNPGLDYAYSDDAYDDPDQFNGYPSEQDSAYIWEPDHWPLHNMAANMAPMPSMHTTNSEGPNQSSEEGGSVSCLVEEEVENASPDEIFPAQALQDRESRSEQTPEAEDVQKESPPSDDGSWTGAASNHNGPLRRFRSIIERYRNSSSSPGSIHTEDGARENNPSTPTQDSGFLGYMLPEEESTSQVTLTKVSTQATVVRKNSFSNAPQLELNLDGGQLGDWSSVTSLGELENFSF</sequence>
<evidence type="ECO:0000313" key="3">
    <source>
        <dbReference type="Proteomes" id="UP001360953"/>
    </source>
</evidence>
<protein>
    <submittedName>
        <fullName evidence="2">Uncharacterized protein</fullName>
    </submittedName>
</protein>
<dbReference type="Gene3D" id="2.60.40.10">
    <property type="entry name" value="Immunoglobulins"/>
    <property type="match status" value="1"/>
</dbReference>
<feature type="compositionally biased region" description="Polar residues" evidence="1">
    <location>
        <begin position="552"/>
        <end position="566"/>
    </location>
</feature>
<reference evidence="2 3" key="1">
    <citation type="submission" date="2024-04" db="EMBL/GenBank/DDBJ databases">
        <title>Phyllosticta paracitricarpa is synonymous to the EU quarantine fungus P. citricarpa based on phylogenomic analyses.</title>
        <authorList>
            <consortium name="Lawrence Berkeley National Laboratory"/>
            <person name="Van ingen-buijs V.A."/>
            <person name="Van westerhoven A.C."/>
            <person name="Haridas S."/>
            <person name="Skiadas P."/>
            <person name="Martin F."/>
            <person name="Groenewald J.Z."/>
            <person name="Crous P.W."/>
            <person name="Seidl M.F."/>
        </authorList>
    </citation>
    <scope>NUCLEOTIDE SEQUENCE [LARGE SCALE GENOMIC DNA]</scope>
    <source>
        <strain evidence="2 3">CPC 17464</strain>
    </source>
</reference>
<dbReference type="InterPro" id="IPR013783">
    <property type="entry name" value="Ig-like_fold"/>
</dbReference>
<organism evidence="2 3">
    <name type="scientific">Phyllosticta citribraziliensis</name>
    <dbReference type="NCBI Taxonomy" id="989973"/>
    <lineage>
        <taxon>Eukaryota</taxon>
        <taxon>Fungi</taxon>
        <taxon>Dikarya</taxon>
        <taxon>Ascomycota</taxon>
        <taxon>Pezizomycotina</taxon>
        <taxon>Dothideomycetes</taxon>
        <taxon>Dothideomycetes incertae sedis</taxon>
        <taxon>Botryosphaeriales</taxon>
        <taxon>Phyllostictaceae</taxon>
        <taxon>Phyllosticta</taxon>
    </lineage>
</organism>
<evidence type="ECO:0000256" key="1">
    <source>
        <dbReference type="SAM" id="MobiDB-lite"/>
    </source>
</evidence>
<name>A0ABR1LKH8_9PEZI</name>
<feature type="region of interest" description="Disordered" evidence="1">
    <location>
        <begin position="159"/>
        <end position="292"/>
    </location>
</feature>
<comment type="caution">
    <text evidence="2">The sequence shown here is derived from an EMBL/GenBank/DDBJ whole genome shotgun (WGS) entry which is preliminary data.</text>
</comment>
<feature type="compositionally biased region" description="Basic and acidic residues" evidence="1">
    <location>
        <begin position="204"/>
        <end position="213"/>
    </location>
</feature>
<feature type="region of interest" description="Disordered" evidence="1">
    <location>
        <begin position="548"/>
        <end position="672"/>
    </location>
</feature>
<feature type="compositionally biased region" description="Polar residues" evidence="1">
    <location>
        <begin position="361"/>
        <end position="379"/>
    </location>
</feature>
<dbReference type="PANTHER" id="PTHR40625">
    <property type="entry name" value="GTP-BINDING PROTEIN ESDC-RELATED"/>
    <property type="match status" value="1"/>
</dbReference>
<gene>
    <name evidence="2" type="ORF">J3D65DRAFT_629898</name>
</gene>
<dbReference type="Proteomes" id="UP001360953">
    <property type="component" value="Unassembled WGS sequence"/>
</dbReference>
<dbReference type="EMBL" id="JBBPEH010000008">
    <property type="protein sequence ID" value="KAK7535051.1"/>
    <property type="molecule type" value="Genomic_DNA"/>
</dbReference>
<dbReference type="RefSeq" id="XP_066653776.1">
    <property type="nucleotide sequence ID" value="XM_066800781.1"/>
</dbReference>
<feature type="compositionally biased region" description="Pro residues" evidence="1">
    <location>
        <begin position="164"/>
        <end position="176"/>
    </location>
</feature>
<feature type="region of interest" description="Disordered" evidence="1">
    <location>
        <begin position="321"/>
        <end position="419"/>
    </location>
</feature>
<feature type="compositionally biased region" description="Polar residues" evidence="1">
    <location>
        <begin position="660"/>
        <end position="669"/>
    </location>
</feature>
<feature type="compositionally biased region" description="Polar residues" evidence="1">
    <location>
        <begin position="406"/>
        <end position="417"/>
    </location>
</feature>
<accession>A0ABR1LKH8</accession>
<feature type="compositionally biased region" description="Polar residues" evidence="1">
    <location>
        <begin position="216"/>
        <end position="246"/>
    </location>
</feature>
<keyword evidence="3" id="KW-1185">Reference proteome</keyword>
<proteinExistence type="predicted"/>
<dbReference type="PANTHER" id="PTHR40625:SF1">
    <property type="entry name" value="AMP-ACTIVATED PROTEIN KINASE GLYCOGEN-BINDING DOMAIN-CONTAINING PROTEIN"/>
    <property type="match status" value="1"/>
</dbReference>